<dbReference type="Pfam" id="PF13002">
    <property type="entry name" value="LDB19"/>
    <property type="match status" value="1"/>
</dbReference>
<protein>
    <recommendedName>
        <fullName evidence="1">LDB19 N-terminal domain-containing protein</fullName>
    </recommendedName>
</protein>
<gene>
    <name evidence="2" type="ORF">N7456_005727</name>
</gene>
<proteinExistence type="predicted"/>
<accession>A0A9W9KKT8</accession>
<dbReference type="InterPro" id="IPR024391">
    <property type="entry name" value="LDB19_N"/>
</dbReference>
<organism evidence="2 3">
    <name type="scientific">Penicillium angulare</name>
    <dbReference type="NCBI Taxonomy" id="116970"/>
    <lineage>
        <taxon>Eukaryota</taxon>
        <taxon>Fungi</taxon>
        <taxon>Dikarya</taxon>
        <taxon>Ascomycota</taxon>
        <taxon>Pezizomycotina</taxon>
        <taxon>Eurotiomycetes</taxon>
        <taxon>Eurotiomycetidae</taxon>
        <taxon>Eurotiales</taxon>
        <taxon>Aspergillaceae</taxon>
        <taxon>Penicillium</taxon>
    </lineage>
</organism>
<dbReference type="Gene3D" id="2.60.40.640">
    <property type="match status" value="1"/>
</dbReference>
<evidence type="ECO:0000313" key="3">
    <source>
        <dbReference type="Proteomes" id="UP001149165"/>
    </source>
</evidence>
<name>A0A9W9KKT8_9EURO</name>
<reference evidence="2" key="2">
    <citation type="journal article" date="2023" name="IMA Fungus">
        <title>Comparative genomic study of the Penicillium genus elucidates a diverse pangenome and 15 lateral gene transfer events.</title>
        <authorList>
            <person name="Petersen C."/>
            <person name="Sorensen T."/>
            <person name="Nielsen M.R."/>
            <person name="Sondergaard T.E."/>
            <person name="Sorensen J.L."/>
            <person name="Fitzpatrick D.A."/>
            <person name="Frisvad J.C."/>
            <person name="Nielsen K.L."/>
        </authorList>
    </citation>
    <scope>NUCLEOTIDE SEQUENCE</scope>
    <source>
        <strain evidence="2">IBT 30069</strain>
    </source>
</reference>
<dbReference type="EMBL" id="JAPQKH010000003">
    <property type="protein sequence ID" value="KAJ5109052.1"/>
    <property type="molecule type" value="Genomic_DNA"/>
</dbReference>
<reference evidence="2" key="1">
    <citation type="submission" date="2022-11" db="EMBL/GenBank/DDBJ databases">
        <authorList>
            <person name="Petersen C."/>
        </authorList>
    </citation>
    <scope>NUCLEOTIDE SEQUENCE</scope>
    <source>
        <strain evidence="2">IBT 30069</strain>
    </source>
</reference>
<dbReference type="InterPro" id="IPR014752">
    <property type="entry name" value="Arrestin-like_C"/>
</dbReference>
<feature type="domain" description="LDB19 N-terminal" evidence="1">
    <location>
        <begin position="91"/>
        <end position="246"/>
    </location>
</feature>
<comment type="caution">
    <text evidence="2">The sequence shown here is derived from an EMBL/GenBank/DDBJ whole genome shotgun (WGS) entry which is preliminary data.</text>
</comment>
<keyword evidence="3" id="KW-1185">Reference proteome</keyword>
<sequence length="421" mass="47371">MPSKLQLVCPSEHDIYFNLDGDGYAEPINGSVKLHYHEALVDTAAQLQLRLIRTVTSENKQTAISARESQFLRKIKRPFLNSTKQEESLKIESCAIINETTRHVSLVDQTRTSACANAINIPFSISVPVNTPGTTTTSLGKITYSIIATIIMPGRDSFNTIQPVHLTRKLIPDRHSIQHIRSYSKSPVINQITLSQNIPVDSNYWLSACANISLRQAMTMTQRDSEFRCATIRAIHWRVEEVTRLVTDENSLQDGDNTDILKKESVREICSGKQKGYWASHHNPLVKQRHQKSEEQDSTLDIPLEISIPKSANLSSKIDETFYSSTPSRALGLSDEDSPMDESNVITVEHRLKLEFITGEDTFDTRSNNLVDRKPLRPTLSATFPLLIESGVKCDFEAVAFSNPPRYEDISLAPPEYIMLE</sequence>
<evidence type="ECO:0000259" key="1">
    <source>
        <dbReference type="Pfam" id="PF13002"/>
    </source>
</evidence>
<dbReference type="AlphaFoldDB" id="A0A9W9KKT8"/>
<dbReference type="Proteomes" id="UP001149165">
    <property type="component" value="Unassembled WGS sequence"/>
</dbReference>
<evidence type="ECO:0000313" key="2">
    <source>
        <dbReference type="EMBL" id="KAJ5109052.1"/>
    </source>
</evidence>
<dbReference type="OrthoDB" id="3922101at2759"/>